<evidence type="ECO:0000256" key="4">
    <source>
        <dbReference type="ARBA" id="ARBA00004904"/>
    </source>
</evidence>
<evidence type="ECO:0000256" key="12">
    <source>
        <dbReference type="ARBA" id="ARBA00023211"/>
    </source>
</evidence>
<dbReference type="EMBL" id="JBHTMN010000014">
    <property type="protein sequence ID" value="MFD1384515.1"/>
    <property type="molecule type" value="Genomic_DNA"/>
</dbReference>
<dbReference type="HAMAP" id="MF_00180">
    <property type="entry name" value="RibB"/>
    <property type="match status" value="1"/>
</dbReference>
<evidence type="ECO:0000256" key="3">
    <source>
        <dbReference type="ARBA" id="ARBA00002284"/>
    </source>
</evidence>
<comment type="catalytic activity">
    <reaction evidence="1 14">
        <text>D-ribulose 5-phosphate = (2S)-2-hydroxy-3-oxobutyl phosphate + formate + H(+)</text>
        <dbReference type="Rhea" id="RHEA:18457"/>
        <dbReference type="ChEBI" id="CHEBI:15378"/>
        <dbReference type="ChEBI" id="CHEBI:15740"/>
        <dbReference type="ChEBI" id="CHEBI:58121"/>
        <dbReference type="ChEBI" id="CHEBI:58830"/>
        <dbReference type="EC" id="4.1.99.12"/>
    </reaction>
</comment>
<comment type="pathway">
    <text evidence="4 14">Cofactor biosynthesis; riboflavin biosynthesis; 2-hydroxy-3-oxobutyl phosphate from D-ribulose 5-phosphate: step 1/1.</text>
</comment>
<evidence type="ECO:0000259" key="15">
    <source>
        <dbReference type="Pfam" id="PF00925"/>
    </source>
</evidence>
<evidence type="ECO:0000256" key="14">
    <source>
        <dbReference type="HAMAP-Rule" id="MF_00180"/>
    </source>
</evidence>
<name>A0ABW4B2Q5_9GAMM</name>
<comment type="function">
    <text evidence="3 14">Catalyzes the conversion of D-ribulose 5-phosphate to formate and 3,4-dihydroxy-2-butanone 4-phosphate.</text>
</comment>
<comment type="cofactor">
    <cofactor evidence="2">
        <name>Mn(2+)</name>
        <dbReference type="ChEBI" id="CHEBI:29035"/>
    </cofactor>
</comment>
<feature type="site" description="Essential for catalytic activity" evidence="14">
    <location>
        <position position="164"/>
    </location>
</feature>
<evidence type="ECO:0000256" key="1">
    <source>
        <dbReference type="ARBA" id="ARBA00000141"/>
    </source>
</evidence>
<comment type="similarity">
    <text evidence="6">In the C-terminal section; belongs to the GTP cyclohydrolase II family.</text>
</comment>
<evidence type="ECO:0000313" key="17">
    <source>
        <dbReference type="Proteomes" id="UP001597059"/>
    </source>
</evidence>
<dbReference type="InterPro" id="IPR032677">
    <property type="entry name" value="GTP_cyclohydro_II"/>
</dbReference>
<keyword evidence="11 14" id="KW-0460">Magnesium</keyword>
<dbReference type="Pfam" id="PF00926">
    <property type="entry name" value="DHBP_synthase"/>
    <property type="match status" value="1"/>
</dbReference>
<feature type="binding site" evidence="14">
    <location>
        <position position="28"/>
    </location>
    <ligand>
        <name>Mg(2+)</name>
        <dbReference type="ChEBI" id="CHEBI:18420"/>
        <label>1</label>
    </ligand>
</feature>
<feature type="domain" description="GTP cyclohydrolase II" evidence="15">
    <location>
        <begin position="208"/>
        <end position="368"/>
    </location>
</feature>
<dbReference type="NCBIfam" id="NF010626">
    <property type="entry name" value="PRK14019.1"/>
    <property type="match status" value="1"/>
</dbReference>
<keyword evidence="10 14" id="KW-0479">Metal-binding</keyword>
<organism evidence="16 17">
    <name type="scientific">Rhodanobacter aciditrophus</name>
    <dbReference type="NCBI Taxonomy" id="1623218"/>
    <lineage>
        <taxon>Bacteria</taxon>
        <taxon>Pseudomonadati</taxon>
        <taxon>Pseudomonadota</taxon>
        <taxon>Gammaproteobacteria</taxon>
        <taxon>Lysobacterales</taxon>
        <taxon>Rhodanobacteraceae</taxon>
        <taxon>Rhodanobacter</taxon>
    </lineage>
</organism>
<dbReference type="SUPFAM" id="SSF142695">
    <property type="entry name" value="RibA-like"/>
    <property type="match status" value="1"/>
</dbReference>
<reference evidence="17" key="1">
    <citation type="journal article" date="2019" name="Int. J. Syst. Evol. Microbiol.">
        <title>The Global Catalogue of Microorganisms (GCM) 10K type strain sequencing project: providing services to taxonomists for standard genome sequencing and annotation.</title>
        <authorList>
            <consortium name="The Broad Institute Genomics Platform"/>
            <consortium name="The Broad Institute Genome Sequencing Center for Infectious Disease"/>
            <person name="Wu L."/>
            <person name="Ma J."/>
        </authorList>
    </citation>
    <scope>NUCLEOTIDE SEQUENCE [LARGE SCALE GENOMIC DNA]</scope>
    <source>
        <strain evidence="17">JCM 30774</strain>
    </source>
</reference>
<evidence type="ECO:0000313" key="16">
    <source>
        <dbReference type="EMBL" id="MFD1384515.1"/>
    </source>
</evidence>
<dbReference type="PIRSF" id="PIRSF001259">
    <property type="entry name" value="RibA"/>
    <property type="match status" value="1"/>
</dbReference>
<comment type="similarity">
    <text evidence="5">In the N-terminal section; belongs to the DHBP synthase family.</text>
</comment>
<evidence type="ECO:0000256" key="2">
    <source>
        <dbReference type="ARBA" id="ARBA00001936"/>
    </source>
</evidence>
<dbReference type="EC" id="4.1.99.12" evidence="7 14"/>
<evidence type="ECO:0000256" key="8">
    <source>
        <dbReference type="ARBA" id="ARBA00018836"/>
    </source>
</evidence>
<evidence type="ECO:0000256" key="9">
    <source>
        <dbReference type="ARBA" id="ARBA00022619"/>
    </source>
</evidence>
<dbReference type="Proteomes" id="UP001597059">
    <property type="component" value="Unassembled WGS sequence"/>
</dbReference>
<keyword evidence="12 14" id="KW-0464">Manganese</keyword>
<sequence>MAINTIEEILADMRQGKMVILMDDEDRENEGDLIVPAECITPEIINFMAVHARGLICLTLMPERCKQLNLPLMVNQNGTVYSTNFTLSIEAAEGVTTGISAADRALTVKRAVAANAKPSDIVQPGHVFPLMARAGGVLSRAGHTEAGCDLARMAGYEAASVIVEIINDDGTMARRPDLEKFAEKHGLKIGTIADLIHYRTLNETTVQREAEQTVETEVGEFNVITYRDTVQGLSHLAFVKGDIDPEQPTLVRVHVRDPARDVAGIKVPGSEPKWSMLDALEYINNAGSGVVVLVDTANRPTDLAEIFLTSRTPRAGKGSDESGSGAYLTVGTGSQILRDLGVRQMRLLSSPRKFSVTGFDLEAVEFIPYQGTPVSADQV</sequence>
<comment type="caution">
    <text evidence="16">The sequence shown here is derived from an EMBL/GenBank/DDBJ whole genome shotgun (WGS) entry which is preliminary data.</text>
</comment>
<feature type="binding site" evidence="14">
    <location>
        <position position="143"/>
    </location>
    <ligand>
        <name>Mg(2+)</name>
        <dbReference type="ChEBI" id="CHEBI:18420"/>
        <label>2</label>
    </ligand>
</feature>
<dbReference type="InterPro" id="IPR036144">
    <property type="entry name" value="RibA-like_sf"/>
</dbReference>
<dbReference type="Gene3D" id="3.90.870.10">
    <property type="entry name" value="DHBP synthase"/>
    <property type="match status" value="1"/>
</dbReference>
<feature type="site" description="Essential for catalytic activity" evidence="14">
    <location>
        <position position="126"/>
    </location>
</feature>
<evidence type="ECO:0000256" key="7">
    <source>
        <dbReference type="ARBA" id="ARBA00012153"/>
    </source>
</evidence>
<protein>
    <recommendedName>
        <fullName evidence="8 14">3,4-dihydroxy-2-butanone 4-phosphate synthase</fullName>
        <shortName evidence="14">DHBP synthase</shortName>
        <ecNumber evidence="7 14">4.1.99.12</ecNumber>
    </recommendedName>
</protein>
<comment type="cofactor">
    <cofactor evidence="14">
        <name>Mg(2+)</name>
        <dbReference type="ChEBI" id="CHEBI:18420"/>
    </cofactor>
    <cofactor evidence="14">
        <name>Mn(2+)</name>
        <dbReference type="ChEBI" id="CHEBI:29035"/>
    </cofactor>
    <text evidence="14">Binds 2 divalent metal cations per subunit. Magnesium or manganese.</text>
</comment>
<keyword evidence="17" id="KW-1185">Reference proteome</keyword>
<evidence type="ECO:0000256" key="11">
    <source>
        <dbReference type="ARBA" id="ARBA00022842"/>
    </source>
</evidence>
<dbReference type="InterPro" id="IPR000422">
    <property type="entry name" value="DHBP_synthase_RibB"/>
</dbReference>
<keyword evidence="9 14" id="KW-0686">Riboflavin biosynthesis</keyword>
<dbReference type="RefSeq" id="WP_377368794.1">
    <property type="nucleotide sequence ID" value="NZ_JBHTMN010000014.1"/>
</dbReference>
<feature type="binding site" evidence="14">
    <location>
        <position position="32"/>
    </location>
    <ligand>
        <name>D-ribulose 5-phosphate</name>
        <dbReference type="ChEBI" id="CHEBI:58121"/>
    </ligand>
</feature>
<feature type="binding site" evidence="14">
    <location>
        <begin position="27"/>
        <end position="28"/>
    </location>
    <ligand>
        <name>D-ribulose 5-phosphate</name>
        <dbReference type="ChEBI" id="CHEBI:58121"/>
    </ligand>
</feature>
<comment type="subunit">
    <text evidence="14">Homodimer.</text>
</comment>
<gene>
    <name evidence="16" type="primary">ribBA</name>
    <name evidence="14" type="synonym">ribB</name>
    <name evidence="16" type="ORF">ACFQ45_14140</name>
</gene>
<evidence type="ECO:0000256" key="5">
    <source>
        <dbReference type="ARBA" id="ARBA00005520"/>
    </source>
</evidence>
<comment type="similarity">
    <text evidence="14">Belongs to the DHBP synthase family.</text>
</comment>
<dbReference type="PANTHER" id="PTHR21327:SF34">
    <property type="entry name" value="3,4-DIHYDROXY-2-BUTANONE 4-PHOSPHATE SYNTHASE"/>
    <property type="match status" value="1"/>
</dbReference>
<keyword evidence="16" id="KW-0378">Hydrolase</keyword>
<dbReference type="NCBIfam" id="TIGR00506">
    <property type="entry name" value="ribB"/>
    <property type="match status" value="1"/>
</dbReference>
<dbReference type="GO" id="GO:0003935">
    <property type="term" value="F:GTP cyclohydrolase II activity"/>
    <property type="evidence" value="ECO:0007669"/>
    <property type="project" value="UniProtKB-EC"/>
</dbReference>
<dbReference type="SUPFAM" id="SSF55821">
    <property type="entry name" value="YrdC/RibB"/>
    <property type="match status" value="1"/>
</dbReference>
<feature type="binding site" evidence="14">
    <location>
        <position position="28"/>
    </location>
    <ligand>
        <name>Mg(2+)</name>
        <dbReference type="ChEBI" id="CHEBI:18420"/>
        <label>2</label>
    </ligand>
</feature>
<dbReference type="Pfam" id="PF00925">
    <property type="entry name" value="GTP_cyclohydro2"/>
    <property type="match status" value="1"/>
</dbReference>
<evidence type="ECO:0000256" key="13">
    <source>
        <dbReference type="ARBA" id="ARBA00023239"/>
    </source>
</evidence>
<accession>A0ABW4B2Q5</accession>
<keyword evidence="13 14" id="KW-0456">Lyase</keyword>
<dbReference type="Gene3D" id="3.40.50.10990">
    <property type="entry name" value="GTP cyclohydrolase II"/>
    <property type="match status" value="1"/>
</dbReference>
<dbReference type="GO" id="GO:0008686">
    <property type="term" value="F:3,4-dihydroxy-2-butanone-4-phosphate synthase activity"/>
    <property type="evidence" value="ECO:0007669"/>
    <property type="project" value="UniProtKB-EC"/>
</dbReference>
<feature type="binding site" evidence="14">
    <location>
        <begin position="140"/>
        <end position="144"/>
    </location>
    <ligand>
        <name>D-ribulose 5-phosphate</name>
        <dbReference type="ChEBI" id="CHEBI:58121"/>
    </ligand>
</feature>
<evidence type="ECO:0000256" key="6">
    <source>
        <dbReference type="ARBA" id="ARBA00008976"/>
    </source>
</evidence>
<evidence type="ECO:0000256" key="10">
    <source>
        <dbReference type="ARBA" id="ARBA00022723"/>
    </source>
</evidence>
<proteinExistence type="inferred from homology"/>
<dbReference type="PANTHER" id="PTHR21327">
    <property type="entry name" value="GTP CYCLOHYDROLASE II-RELATED"/>
    <property type="match status" value="1"/>
</dbReference>
<dbReference type="InterPro" id="IPR017945">
    <property type="entry name" value="DHBP_synth_RibB-like_a/b_dom"/>
</dbReference>